<organism evidence="1 2">
    <name type="scientific">Microvirga makkahensis</name>
    <dbReference type="NCBI Taxonomy" id="1128670"/>
    <lineage>
        <taxon>Bacteria</taxon>
        <taxon>Pseudomonadati</taxon>
        <taxon>Pseudomonadota</taxon>
        <taxon>Alphaproteobacteria</taxon>
        <taxon>Hyphomicrobiales</taxon>
        <taxon>Methylobacteriaceae</taxon>
        <taxon>Microvirga</taxon>
    </lineage>
</organism>
<gene>
    <name evidence="1" type="ORF">GR328_12470</name>
</gene>
<dbReference type="Proteomes" id="UP000436483">
    <property type="component" value="Unassembled WGS sequence"/>
</dbReference>
<dbReference type="AlphaFoldDB" id="A0A7X3MS85"/>
<protein>
    <submittedName>
        <fullName evidence="1">Uncharacterized protein</fullName>
    </submittedName>
</protein>
<proteinExistence type="predicted"/>
<accession>A0A7X3MS85</accession>
<reference evidence="1 2" key="2">
    <citation type="submission" date="2020-01" db="EMBL/GenBank/DDBJ databases">
        <title>Microvirga sp. nov., an arsenate reduction bacterium isolated from Tibet hotspring sediments.</title>
        <authorList>
            <person name="Xian W.-D."/>
            <person name="Li W.-J."/>
        </authorList>
    </citation>
    <scope>NUCLEOTIDE SEQUENCE [LARGE SCALE GENOMIC DNA]</scope>
    <source>
        <strain evidence="1 2">KCTC 23863</strain>
    </source>
</reference>
<dbReference type="OrthoDB" id="7375008at2"/>
<keyword evidence="2" id="KW-1185">Reference proteome</keyword>
<dbReference type="EMBL" id="WURB01000007">
    <property type="protein sequence ID" value="MXQ12262.1"/>
    <property type="molecule type" value="Genomic_DNA"/>
</dbReference>
<dbReference type="RefSeq" id="WP_160884840.1">
    <property type="nucleotide sequence ID" value="NZ_WURB01000007.1"/>
</dbReference>
<reference evidence="1 2" key="1">
    <citation type="submission" date="2019-12" db="EMBL/GenBank/DDBJ databases">
        <authorList>
            <person name="Yuan C.-G."/>
        </authorList>
    </citation>
    <scope>NUCLEOTIDE SEQUENCE [LARGE SCALE GENOMIC DNA]</scope>
    <source>
        <strain evidence="1 2">KCTC 23863</strain>
    </source>
</reference>
<comment type="caution">
    <text evidence="1">The sequence shown here is derived from an EMBL/GenBank/DDBJ whole genome shotgun (WGS) entry which is preliminary data.</text>
</comment>
<evidence type="ECO:0000313" key="1">
    <source>
        <dbReference type="EMBL" id="MXQ12262.1"/>
    </source>
</evidence>
<evidence type="ECO:0000313" key="2">
    <source>
        <dbReference type="Proteomes" id="UP000436483"/>
    </source>
</evidence>
<name>A0A7X3MS85_9HYPH</name>
<sequence length="85" mass="9488">MRDVCPAWRTTLENVTPIVFRNQRRAGGILINATSADWIRCDLVIPNGTPFHGRSRDTVRVLIDRDGLYGTLPAHLFPSGRMPTG</sequence>